<dbReference type="PROSITE" id="PS50887">
    <property type="entry name" value="GGDEF"/>
    <property type="match status" value="1"/>
</dbReference>
<evidence type="ECO:0000313" key="4">
    <source>
        <dbReference type="EMBL" id="HIU02224.1"/>
    </source>
</evidence>
<dbReference type="Pfam" id="PF13474">
    <property type="entry name" value="SnoaL_3"/>
    <property type="match status" value="1"/>
</dbReference>
<dbReference type="Pfam" id="PF08447">
    <property type="entry name" value="PAS_3"/>
    <property type="match status" value="1"/>
</dbReference>
<dbReference type="CDD" id="cd01949">
    <property type="entry name" value="GGDEF"/>
    <property type="match status" value="1"/>
</dbReference>
<dbReference type="SMART" id="SM00267">
    <property type="entry name" value="GGDEF"/>
    <property type="match status" value="1"/>
</dbReference>
<dbReference type="CDD" id="cd00130">
    <property type="entry name" value="PAS"/>
    <property type="match status" value="1"/>
</dbReference>
<evidence type="ECO:0000259" key="1">
    <source>
        <dbReference type="PROSITE" id="PS50112"/>
    </source>
</evidence>
<dbReference type="InterPro" id="IPR032710">
    <property type="entry name" value="NTF2-like_dom_sf"/>
</dbReference>
<dbReference type="Gene3D" id="3.10.450.50">
    <property type="match status" value="1"/>
</dbReference>
<dbReference type="Pfam" id="PF00990">
    <property type="entry name" value="GGDEF"/>
    <property type="match status" value="1"/>
</dbReference>
<proteinExistence type="predicted"/>
<dbReference type="PANTHER" id="PTHR45138">
    <property type="entry name" value="REGULATORY COMPONENTS OF SENSORY TRANSDUCTION SYSTEM"/>
    <property type="match status" value="1"/>
</dbReference>
<evidence type="ECO:0000259" key="2">
    <source>
        <dbReference type="PROSITE" id="PS50113"/>
    </source>
</evidence>
<dbReference type="GO" id="GO:0043709">
    <property type="term" value="P:cell adhesion involved in single-species biofilm formation"/>
    <property type="evidence" value="ECO:0007669"/>
    <property type="project" value="TreeGrafter"/>
</dbReference>
<evidence type="ECO:0000259" key="3">
    <source>
        <dbReference type="PROSITE" id="PS50887"/>
    </source>
</evidence>
<dbReference type="EMBL" id="DVLT01000020">
    <property type="protein sequence ID" value="HIU02224.1"/>
    <property type="molecule type" value="Genomic_DNA"/>
</dbReference>
<dbReference type="PROSITE" id="PS50113">
    <property type="entry name" value="PAC"/>
    <property type="match status" value="1"/>
</dbReference>
<dbReference type="Proteomes" id="UP000824164">
    <property type="component" value="Unassembled WGS sequence"/>
</dbReference>
<dbReference type="NCBIfam" id="TIGR00229">
    <property type="entry name" value="sensory_box"/>
    <property type="match status" value="1"/>
</dbReference>
<dbReference type="NCBIfam" id="TIGR00254">
    <property type="entry name" value="GGDEF"/>
    <property type="match status" value="1"/>
</dbReference>
<evidence type="ECO:0000313" key="5">
    <source>
        <dbReference type="Proteomes" id="UP000824164"/>
    </source>
</evidence>
<dbReference type="InterPro" id="IPR050469">
    <property type="entry name" value="Diguanylate_Cyclase"/>
</dbReference>
<gene>
    <name evidence="4" type="ORF">IAB63_03100</name>
</gene>
<dbReference type="SUPFAM" id="SSF54427">
    <property type="entry name" value="NTF2-like"/>
    <property type="match status" value="1"/>
</dbReference>
<organism evidence="4 5">
    <name type="scientific">Candidatus Onthocola gallistercoris</name>
    <dbReference type="NCBI Taxonomy" id="2840876"/>
    <lineage>
        <taxon>Bacteria</taxon>
        <taxon>Bacillati</taxon>
        <taxon>Bacillota</taxon>
        <taxon>Bacilli</taxon>
        <taxon>Candidatus Onthocola</taxon>
    </lineage>
</organism>
<dbReference type="GO" id="GO:1902201">
    <property type="term" value="P:negative regulation of bacterial-type flagellum-dependent cell motility"/>
    <property type="evidence" value="ECO:0007669"/>
    <property type="project" value="TreeGrafter"/>
</dbReference>
<name>A0A9D1KWW3_9FIRM</name>
<dbReference type="SUPFAM" id="SSF55073">
    <property type="entry name" value="Nucleotide cyclase"/>
    <property type="match status" value="1"/>
</dbReference>
<accession>A0A9D1KWW3</accession>
<dbReference type="AlphaFoldDB" id="A0A9D1KWW3"/>
<dbReference type="GO" id="GO:0005886">
    <property type="term" value="C:plasma membrane"/>
    <property type="evidence" value="ECO:0007669"/>
    <property type="project" value="TreeGrafter"/>
</dbReference>
<dbReference type="InterPro" id="IPR000160">
    <property type="entry name" value="GGDEF_dom"/>
</dbReference>
<dbReference type="InterPro" id="IPR000014">
    <property type="entry name" value="PAS"/>
</dbReference>
<dbReference type="InterPro" id="IPR013655">
    <property type="entry name" value="PAS_fold_3"/>
</dbReference>
<dbReference type="Gene3D" id="3.30.450.20">
    <property type="entry name" value="PAS domain"/>
    <property type="match status" value="1"/>
</dbReference>
<feature type="domain" description="PAC" evidence="2">
    <location>
        <begin position="229"/>
        <end position="280"/>
    </location>
</feature>
<dbReference type="GO" id="GO:0052621">
    <property type="term" value="F:diguanylate cyclase activity"/>
    <property type="evidence" value="ECO:0007669"/>
    <property type="project" value="TreeGrafter"/>
</dbReference>
<dbReference type="PROSITE" id="PS50112">
    <property type="entry name" value="PAS"/>
    <property type="match status" value="1"/>
</dbReference>
<feature type="domain" description="PAS" evidence="1">
    <location>
        <begin position="180"/>
        <end position="226"/>
    </location>
</feature>
<dbReference type="InterPro" id="IPR000700">
    <property type="entry name" value="PAS-assoc_C"/>
</dbReference>
<dbReference type="InterPro" id="IPR043128">
    <property type="entry name" value="Rev_trsase/Diguanyl_cyclase"/>
</dbReference>
<dbReference type="InterPro" id="IPR029787">
    <property type="entry name" value="Nucleotide_cyclase"/>
</dbReference>
<feature type="domain" description="GGDEF" evidence="3">
    <location>
        <begin position="308"/>
        <end position="439"/>
    </location>
</feature>
<dbReference type="InterPro" id="IPR037401">
    <property type="entry name" value="SnoaL-like"/>
</dbReference>
<reference evidence="4" key="1">
    <citation type="submission" date="2020-10" db="EMBL/GenBank/DDBJ databases">
        <authorList>
            <person name="Gilroy R."/>
        </authorList>
    </citation>
    <scope>NUCLEOTIDE SEQUENCE</scope>
    <source>
        <strain evidence="4">CHK187-14744</strain>
    </source>
</reference>
<dbReference type="Gene3D" id="3.30.70.270">
    <property type="match status" value="1"/>
</dbReference>
<sequence>MIRDLLAQFFDAYLVKRDLEKALSFLSDGVVSLGTGAQELALDKKELRELMIREFESLPGGFHYEISDYHEHQYKEDLYTVYCSVTTFMTDSNGVKLLFQTRLTATAAYINARWQFINMHMSAPADQQEEEEFFPIKYSRQAVGKLDVAASRKLVELMLSMLPGGIMGGYLEKGFPLYIINDTMLDYLGYTYDELVEETGEYMQNIIAPEDWDRVERVIYESIQKTGEYDVQYRIIRKDGTKLWVDDRGHEIITEDGRKAMISVMLNINEDVKLQEQLKKEVMEDSLTGILNRKGAICCIEEILKQRQPGTMLLLDIDNFKQLNDTYGHQNGDEVLVLLADIMKHHSREEDIVARIGGDEFILFFSGCTSEHVIKDRAEHICCEFRDQGKKYDKADLSVSIGIAVYQGSGSFDSLFKKADETLYHVKRSGKNSFGLGDALT</sequence>
<dbReference type="InterPro" id="IPR035965">
    <property type="entry name" value="PAS-like_dom_sf"/>
</dbReference>
<reference evidence="4" key="2">
    <citation type="journal article" date="2021" name="PeerJ">
        <title>Extensive microbial diversity within the chicken gut microbiome revealed by metagenomics and culture.</title>
        <authorList>
            <person name="Gilroy R."/>
            <person name="Ravi A."/>
            <person name="Getino M."/>
            <person name="Pursley I."/>
            <person name="Horton D.L."/>
            <person name="Alikhan N.F."/>
            <person name="Baker D."/>
            <person name="Gharbi K."/>
            <person name="Hall N."/>
            <person name="Watson M."/>
            <person name="Adriaenssens E.M."/>
            <person name="Foster-Nyarko E."/>
            <person name="Jarju S."/>
            <person name="Secka A."/>
            <person name="Antonio M."/>
            <person name="Oren A."/>
            <person name="Chaudhuri R.R."/>
            <person name="La Ragione R."/>
            <person name="Hildebrand F."/>
            <person name="Pallen M.J."/>
        </authorList>
    </citation>
    <scope>NUCLEOTIDE SEQUENCE</scope>
    <source>
        <strain evidence="4">CHK187-14744</strain>
    </source>
</reference>
<protein>
    <submittedName>
        <fullName evidence="4">Diguanylate cyclase</fullName>
    </submittedName>
</protein>
<dbReference type="PANTHER" id="PTHR45138:SF9">
    <property type="entry name" value="DIGUANYLATE CYCLASE DGCM-RELATED"/>
    <property type="match status" value="1"/>
</dbReference>
<comment type="caution">
    <text evidence="4">The sequence shown here is derived from an EMBL/GenBank/DDBJ whole genome shotgun (WGS) entry which is preliminary data.</text>
</comment>
<dbReference type="SUPFAM" id="SSF55785">
    <property type="entry name" value="PYP-like sensor domain (PAS domain)"/>
    <property type="match status" value="1"/>
</dbReference>